<dbReference type="AlphaFoldDB" id="A0A9W6WCQ0"/>
<comment type="caution">
    <text evidence="3">The sequence shown here is derived from an EMBL/GenBank/DDBJ whole genome shotgun (WGS) entry which is preliminary data.</text>
</comment>
<evidence type="ECO:0000313" key="4">
    <source>
        <dbReference type="Proteomes" id="UP001165079"/>
    </source>
</evidence>
<dbReference type="InterPro" id="IPR000073">
    <property type="entry name" value="AB_hydrolase_1"/>
</dbReference>
<dbReference type="RefSeq" id="WP_285666759.1">
    <property type="nucleotide sequence ID" value="NZ_BSTX01000005.1"/>
</dbReference>
<evidence type="ECO:0000313" key="3">
    <source>
        <dbReference type="EMBL" id="GLZ81308.1"/>
    </source>
</evidence>
<reference evidence="3" key="1">
    <citation type="submission" date="2023-03" db="EMBL/GenBank/DDBJ databases">
        <title>Actinorhabdospora filicis NBRC 111898.</title>
        <authorList>
            <person name="Ichikawa N."/>
            <person name="Sato H."/>
            <person name="Tonouchi N."/>
        </authorList>
    </citation>
    <scope>NUCLEOTIDE SEQUENCE</scope>
    <source>
        <strain evidence="3">NBRC 111898</strain>
    </source>
</reference>
<organism evidence="3 4">
    <name type="scientific">Actinorhabdospora filicis</name>
    <dbReference type="NCBI Taxonomy" id="1785913"/>
    <lineage>
        <taxon>Bacteria</taxon>
        <taxon>Bacillati</taxon>
        <taxon>Actinomycetota</taxon>
        <taxon>Actinomycetes</taxon>
        <taxon>Micromonosporales</taxon>
        <taxon>Micromonosporaceae</taxon>
        <taxon>Actinorhabdospora</taxon>
    </lineage>
</organism>
<dbReference type="EMBL" id="BSTX01000005">
    <property type="protein sequence ID" value="GLZ81308.1"/>
    <property type="molecule type" value="Genomic_DNA"/>
</dbReference>
<feature type="domain" description="AB hydrolase-1" evidence="2">
    <location>
        <begin position="50"/>
        <end position="303"/>
    </location>
</feature>
<name>A0A9W6WCQ0_9ACTN</name>
<dbReference type="PANTHER" id="PTHR43433:SF5">
    <property type="entry name" value="AB HYDROLASE-1 DOMAIN-CONTAINING PROTEIN"/>
    <property type="match status" value="1"/>
</dbReference>
<dbReference type="InterPro" id="IPR029058">
    <property type="entry name" value="AB_hydrolase_fold"/>
</dbReference>
<keyword evidence="4" id="KW-1185">Reference proteome</keyword>
<dbReference type="GO" id="GO:0003824">
    <property type="term" value="F:catalytic activity"/>
    <property type="evidence" value="ECO:0007669"/>
    <property type="project" value="UniProtKB-ARBA"/>
</dbReference>
<accession>A0A9W6WCQ0</accession>
<dbReference type="Proteomes" id="UP001165079">
    <property type="component" value="Unassembled WGS sequence"/>
</dbReference>
<protein>
    <recommendedName>
        <fullName evidence="2">AB hydrolase-1 domain-containing protein</fullName>
    </recommendedName>
</protein>
<evidence type="ECO:0000256" key="1">
    <source>
        <dbReference type="SAM" id="MobiDB-lite"/>
    </source>
</evidence>
<evidence type="ECO:0000259" key="2">
    <source>
        <dbReference type="Pfam" id="PF12697"/>
    </source>
</evidence>
<proteinExistence type="predicted"/>
<dbReference type="SUPFAM" id="SSF53474">
    <property type="entry name" value="alpha/beta-Hydrolases"/>
    <property type="match status" value="1"/>
</dbReference>
<dbReference type="Pfam" id="PF12697">
    <property type="entry name" value="Abhydrolase_6"/>
    <property type="match status" value="1"/>
</dbReference>
<feature type="compositionally biased region" description="Low complexity" evidence="1">
    <location>
        <begin position="1"/>
        <end position="19"/>
    </location>
</feature>
<dbReference type="PANTHER" id="PTHR43433">
    <property type="entry name" value="HYDROLASE, ALPHA/BETA FOLD FAMILY PROTEIN"/>
    <property type="match status" value="1"/>
</dbReference>
<dbReference type="InterPro" id="IPR050471">
    <property type="entry name" value="AB_hydrolase"/>
</dbReference>
<gene>
    <name evidence="3" type="ORF">Afil01_61150</name>
</gene>
<sequence>MTENQTSPATDSTTPTAPTFGSSAPPLGAFAEIDGRRVFVHREGEGGPAVVFLPGASAIGLNYYGLQRRVAEFTTAVIYDRGGSGYSDSMPLPRSAEDVATELRDLLHAQDIPAPYVLVAHSLGGAYAQRFAQLFPDEVAGLVWLDAFHSDWDDYMPEEASIAAGERMAPPVEQLRQALPFIRDFVAETYADYPADLRDAVVDYHQSETWVQVGHAERGTMTPLVAELKAGPGFPDVPLIALTPLAVDPNQAALMSEETLQAIHDGKTNLYQALADSVPHGEHRVLTDANHSQLITERADTIIEAIRDIVTQVNAA</sequence>
<feature type="region of interest" description="Disordered" evidence="1">
    <location>
        <begin position="1"/>
        <end position="25"/>
    </location>
</feature>
<dbReference type="Gene3D" id="3.40.50.1820">
    <property type="entry name" value="alpha/beta hydrolase"/>
    <property type="match status" value="1"/>
</dbReference>